<evidence type="ECO:0000256" key="2">
    <source>
        <dbReference type="ARBA" id="ARBA00007635"/>
    </source>
</evidence>
<dbReference type="GO" id="GO:0022857">
    <property type="term" value="F:transmembrane transporter activity"/>
    <property type="evidence" value="ECO:0007669"/>
    <property type="project" value="InterPro"/>
</dbReference>
<keyword evidence="4 6" id="KW-1133">Transmembrane helix</keyword>
<feature type="transmembrane region" description="Helical" evidence="6">
    <location>
        <begin position="167"/>
        <end position="187"/>
    </location>
</feature>
<feature type="transmembrane region" description="Helical" evidence="6">
    <location>
        <begin position="43"/>
        <end position="63"/>
    </location>
</feature>
<dbReference type="GO" id="GO:0016020">
    <property type="term" value="C:membrane"/>
    <property type="evidence" value="ECO:0007669"/>
    <property type="project" value="UniProtKB-SubCell"/>
</dbReference>
<dbReference type="SUPFAM" id="SSF103481">
    <property type="entry name" value="Multidrug resistance efflux transporter EmrE"/>
    <property type="match status" value="1"/>
</dbReference>
<dbReference type="Pfam" id="PF00892">
    <property type="entry name" value="EamA"/>
    <property type="match status" value="1"/>
</dbReference>
<dbReference type="InterPro" id="IPR030184">
    <property type="entry name" value="WAT1-related"/>
</dbReference>
<comment type="subcellular location">
    <subcellularLocation>
        <location evidence="1 6">Membrane</location>
        <topology evidence="1 6">Multi-pass membrane protein</topology>
    </subcellularLocation>
</comment>
<dbReference type="PANTHER" id="PTHR31218">
    <property type="entry name" value="WAT1-RELATED PROTEIN"/>
    <property type="match status" value="1"/>
</dbReference>
<feature type="transmembrane region" description="Helical" evidence="6">
    <location>
        <begin position="94"/>
        <end position="112"/>
    </location>
</feature>
<feature type="transmembrane region" description="Helical" evidence="6">
    <location>
        <begin position="227"/>
        <end position="249"/>
    </location>
</feature>
<comment type="similarity">
    <text evidence="2 6">Belongs to the drug/metabolite transporter (DMT) superfamily. Plant drug/metabolite exporter (P-DME) (TC 2.A.7.4) family.</text>
</comment>
<evidence type="ECO:0000256" key="3">
    <source>
        <dbReference type="ARBA" id="ARBA00022692"/>
    </source>
</evidence>
<dbReference type="InterPro" id="IPR000620">
    <property type="entry name" value="EamA_dom"/>
</dbReference>
<comment type="caution">
    <text evidence="8">The sequence shown here is derived from an EMBL/GenBank/DDBJ whole genome shotgun (WGS) entry which is preliminary data.</text>
</comment>
<feature type="domain" description="EamA" evidence="7">
    <location>
        <begin position="173"/>
        <end position="307"/>
    </location>
</feature>
<feature type="transmembrane region" description="Helical" evidence="6">
    <location>
        <begin position="199"/>
        <end position="221"/>
    </location>
</feature>
<dbReference type="OrthoDB" id="10314500at2759"/>
<protein>
    <recommendedName>
        <fullName evidence="6">WAT1-related protein</fullName>
    </recommendedName>
</protein>
<accession>A0A1B5Z7E4</accession>
<keyword evidence="9" id="KW-1185">Reference proteome</keyword>
<evidence type="ECO:0000256" key="1">
    <source>
        <dbReference type="ARBA" id="ARBA00004141"/>
    </source>
</evidence>
<evidence type="ECO:0000256" key="4">
    <source>
        <dbReference type="ARBA" id="ARBA00022989"/>
    </source>
</evidence>
<name>A0A1B5Z7E4_TRISU</name>
<evidence type="ECO:0000313" key="8">
    <source>
        <dbReference type="EMBL" id="GAU10031.1"/>
    </source>
</evidence>
<feature type="transmembrane region" description="Helical" evidence="6">
    <location>
        <begin position="124"/>
        <end position="142"/>
    </location>
</feature>
<dbReference type="EMBL" id="BCLP01038440">
    <property type="protein sequence ID" value="GAU10031.1"/>
    <property type="molecule type" value="Genomic_DNA"/>
</dbReference>
<keyword evidence="3 6" id="KW-0812">Transmembrane</keyword>
<feature type="transmembrane region" description="Helical" evidence="6">
    <location>
        <begin position="290"/>
        <end position="308"/>
    </location>
</feature>
<sequence>MTRRWSFYMDFLPVIVIIGNECIDMGLLTLFKAATLQGMNNHVFIAYAYAVGTSVLLPVTLFNRRSRVVPPLRFTIICKIVLLGTIGSPTLASAIGNLVPAFTFMLAVTFRMEKLAVKSRSSNAKVLGSIISIAGAFVLTFYKGPSIIKSSSLHQPIDFLKSVDSSWAIAGILLTVDYFLVSLTFILQVHILKEFPDELTLVLLYSITATIISTIIALLSVPNSSAWKIGLNLSLISIVSSGIFGKLIGNTVTVWSMHLKGAVYVTSFRPFQIVISVAMSVMFLGDTLHLGSIIGAIIISVGLYGVLWGKATEELEEDVGSLESPSIENAPLLQSYRNQTFERKTFERK</sequence>
<evidence type="ECO:0000259" key="7">
    <source>
        <dbReference type="Pfam" id="PF00892"/>
    </source>
</evidence>
<evidence type="ECO:0000313" key="9">
    <source>
        <dbReference type="Proteomes" id="UP000242715"/>
    </source>
</evidence>
<feature type="transmembrane region" description="Helical" evidence="6">
    <location>
        <begin position="70"/>
        <end position="88"/>
    </location>
</feature>
<evidence type="ECO:0000256" key="6">
    <source>
        <dbReference type="RuleBase" id="RU363077"/>
    </source>
</evidence>
<dbReference type="InterPro" id="IPR037185">
    <property type="entry name" value="EmrE-like"/>
</dbReference>
<feature type="transmembrane region" description="Helical" evidence="6">
    <location>
        <begin position="7"/>
        <end position="31"/>
    </location>
</feature>
<gene>
    <name evidence="8" type="ORF">TSUD_281850</name>
</gene>
<feature type="transmembrane region" description="Helical" evidence="6">
    <location>
        <begin position="261"/>
        <end position="284"/>
    </location>
</feature>
<evidence type="ECO:0000256" key="5">
    <source>
        <dbReference type="ARBA" id="ARBA00023136"/>
    </source>
</evidence>
<organism evidence="8 9">
    <name type="scientific">Trifolium subterraneum</name>
    <name type="common">Subterranean clover</name>
    <dbReference type="NCBI Taxonomy" id="3900"/>
    <lineage>
        <taxon>Eukaryota</taxon>
        <taxon>Viridiplantae</taxon>
        <taxon>Streptophyta</taxon>
        <taxon>Embryophyta</taxon>
        <taxon>Tracheophyta</taxon>
        <taxon>Spermatophyta</taxon>
        <taxon>Magnoliopsida</taxon>
        <taxon>eudicotyledons</taxon>
        <taxon>Gunneridae</taxon>
        <taxon>Pentapetalae</taxon>
        <taxon>rosids</taxon>
        <taxon>fabids</taxon>
        <taxon>Fabales</taxon>
        <taxon>Fabaceae</taxon>
        <taxon>Papilionoideae</taxon>
        <taxon>50 kb inversion clade</taxon>
        <taxon>NPAAA clade</taxon>
        <taxon>Hologalegina</taxon>
        <taxon>IRL clade</taxon>
        <taxon>Trifolieae</taxon>
        <taxon>Trifolium</taxon>
    </lineage>
</organism>
<dbReference type="Proteomes" id="UP000242715">
    <property type="component" value="Unassembled WGS sequence"/>
</dbReference>
<keyword evidence="5 6" id="KW-0472">Membrane</keyword>
<reference evidence="9" key="1">
    <citation type="journal article" date="2017" name="Front. Plant Sci.">
        <title>Climate Clever Clovers: New Paradigm to Reduce the Environmental Footprint of Ruminants by Breeding Low Methanogenic Forages Utilizing Haplotype Variation.</title>
        <authorList>
            <person name="Kaur P."/>
            <person name="Appels R."/>
            <person name="Bayer P.E."/>
            <person name="Keeble-Gagnere G."/>
            <person name="Wang J."/>
            <person name="Hirakawa H."/>
            <person name="Shirasawa K."/>
            <person name="Vercoe P."/>
            <person name="Stefanova K."/>
            <person name="Durmic Z."/>
            <person name="Nichols P."/>
            <person name="Revell C."/>
            <person name="Isobe S.N."/>
            <person name="Edwards D."/>
            <person name="Erskine W."/>
        </authorList>
    </citation>
    <scope>NUCLEOTIDE SEQUENCE [LARGE SCALE GENOMIC DNA]</scope>
    <source>
        <strain evidence="9">cv. Daliak</strain>
    </source>
</reference>
<proteinExistence type="inferred from homology"/>
<dbReference type="AlphaFoldDB" id="A0A1B5Z7E4"/>